<accession>A0A0C7P2B4</accession>
<evidence type="ECO:0000313" key="1">
    <source>
        <dbReference type="EMBL" id="CEP78415.1"/>
    </source>
</evidence>
<evidence type="ECO:0008006" key="3">
    <source>
        <dbReference type="Google" id="ProtNLM"/>
    </source>
</evidence>
<dbReference type="RefSeq" id="WP_045087875.1">
    <property type="nucleotide sequence ID" value="NZ_LN824141.1"/>
</dbReference>
<dbReference type="EMBL" id="LN824141">
    <property type="protein sequence ID" value="CEP78415.1"/>
    <property type="molecule type" value="Genomic_DNA"/>
</dbReference>
<dbReference type="OrthoDB" id="9811934at2"/>
<organism evidence="1 2">
    <name type="scientific">Defluviitoga tunisiensis</name>
    <dbReference type="NCBI Taxonomy" id="1006576"/>
    <lineage>
        <taxon>Bacteria</taxon>
        <taxon>Thermotogati</taxon>
        <taxon>Thermotogota</taxon>
        <taxon>Thermotogae</taxon>
        <taxon>Petrotogales</taxon>
        <taxon>Petrotogaceae</taxon>
        <taxon>Defluviitoga</taxon>
    </lineage>
</organism>
<dbReference type="HOGENOM" id="CLU_312566_0_0_0"/>
<dbReference type="Proteomes" id="UP000032809">
    <property type="component" value="Chromosome I"/>
</dbReference>
<keyword evidence="2" id="KW-1185">Reference proteome</keyword>
<dbReference type="Gene3D" id="2.60.40.10">
    <property type="entry name" value="Immunoglobulins"/>
    <property type="match status" value="1"/>
</dbReference>
<dbReference type="PANTHER" id="PTHR42754:SF1">
    <property type="entry name" value="LIPOPROTEIN"/>
    <property type="match status" value="1"/>
</dbReference>
<dbReference type="AlphaFoldDB" id="A0A0C7P2B4"/>
<evidence type="ECO:0000313" key="2">
    <source>
        <dbReference type="Proteomes" id="UP000032809"/>
    </source>
</evidence>
<protein>
    <recommendedName>
        <fullName evidence="3">Fibronectin type-III domain-containing protein</fullName>
    </recommendedName>
</protein>
<dbReference type="STRING" id="1006576.DTL3_1111"/>
<dbReference type="InterPro" id="IPR013783">
    <property type="entry name" value="Ig-like_fold"/>
</dbReference>
<dbReference type="KEGG" id="dtn:DTL3_1111"/>
<name>A0A0C7P2B4_DEFTU</name>
<sequence length="953" mass="109529">MLKNLGKSFFVSIFFLLPSIILGSSILLLSPADNAIDVDIRISFRWQPSEEIKDKELSYSIFVSEDTLIDEKDLMLANIFSNFYTGDVLKPETTYYWKIEATDKEGNTYESDVAKFTTRKLRAGDAYVIFFEEYLKIVPLDDNFVGVKKNEVILMNKSKELIKSLKINAEIKDVLSTGNLLLIITEKGTSIYDNKLNTIVYQINDQVIGIAAQNVLYNNDKIYVFKDFSTAPIEKEIKNIKKAFVIDGFLYVLTQEALLKINSNFEVTNTYSFVESTYDFDYIFSNEEIRIVVLTNKGIILLNDDLTEISETRFQIETKNYERKIFSYYDKLALLSGNNNLNFYDYDLNLIKTLNYTESFNYFLSANEKEFILVGDSIKAYSFDDNKLKWSYSTINKFNIITEPLMYKDGLIIGLKDFLTRFLVFYDDFDETYYFNRYANEVLQIKEEILEKVEEEVSEKLKFEETIESTSLTAETEIPKVLEEITQPSTPVLESEDVEELIKDETIEPAPTPSATEAETEIEIQKPSQIEDIISPETPQAITQEPTPIVVPEPPQSIEKPAEVSPKATDISLKELIQSLIVPKKVKEEPTEKKIEETEITKLFDKPYNEYIYGSIFEDDNFYLYGYEGKDEWDAKVWKLDKYGEIVWETTLPGDKTDFFRDAIVITEDATTMAKSIVCVGDTLSYGLNGNVFIASISDEGTVNYQFDYGDIGRDSGIKVLKIDDESYAVAGNLFINKRLTDVFVTKYLNDGTRIWTKNFGGNDSEITVDIKNTQDQGFMVFGATRSFGAGGFDVYVLKIDFYGNMKWSNVFGDSNDNVAIGVVQEGRQYYVLYETTSNPLIFGFLEVDELNGFGDSFEYTVEEMEKLLGFTKIEDKYIAYGYRVQDNKKVGIIYEISKKNRIFKEIKKYEFESDFEIRSVVKPENSDYLYVFGNTINGDKQNIVMIKEKIDN</sequence>
<gene>
    <name evidence="1" type="ORF">DTL3_1111</name>
</gene>
<reference evidence="2" key="1">
    <citation type="submission" date="2014-11" db="EMBL/GenBank/DDBJ databases">
        <authorList>
            <person name="Wibberg D."/>
        </authorList>
    </citation>
    <scope>NUCLEOTIDE SEQUENCE [LARGE SCALE GENOMIC DNA]</scope>
    <source>
        <strain evidence="2">L3</strain>
    </source>
</reference>
<dbReference type="PANTHER" id="PTHR42754">
    <property type="entry name" value="ENDOGLUCANASE"/>
    <property type="match status" value="1"/>
</dbReference>
<proteinExistence type="predicted"/>